<keyword evidence="2" id="KW-1185">Reference proteome</keyword>
<dbReference type="InterPro" id="IPR006975">
    <property type="entry name" value="NifQ"/>
</dbReference>
<proteinExistence type="predicted"/>
<protein>
    <submittedName>
        <fullName evidence="1">Nitrogen fixation protein NifQ</fullName>
    </submittedName>
</protein>
<dbReference type="EMBL" id="JACEZU010000001">
    <property type="protein sequence ID" value="MBA5685445.1"/>
    <property type="molecule type" value="Genomic_DNA"/>
</dbReference>
<dbReference type="GO" id="GO:0030151">
    <property type="term" value="F:molybdenum ion binding"/>
    <property type="evidence" value="ECO:0007669"/>
    <property type="project" value="InterPro"/>
</dbReference>
<accession>A0A7W2F5F2</accession>
<evidence type="ECO:0000313" key="1">
    <source>
        <dbReference type="EMBL" id="MBA5685445.1"/>
    </source>
</evidence>
<sequence length="184" mass="19952">MTGTIPFVAAVLLPTVDPAVPVELKPEPLLLAALAGVLRNAQDGELPLFVRTLGMSQPALLRMAGCCFPALDYHEPIPERKYAALLACTPPEFHRLQARLLAQRGADADPCHADWAARALAAACLGQRFLWQDLGLTGREELEALLRRYFGPLYVRNGGRGQWKPFLMQELGAAPAARLGAGFV</sequence>
<reference evidence="1 2" key="1">
    <citation type="submission" date="2020-07" db="EMBL/GenBank/DDBJ databases">
        <title>Novel species isolated from subtropical streams in China.</title>
        <authorList>
            <person name="Lu H."/>
        </authorList>
    </citation>
    <scope>NUCLEOTIDE SEQUENCE [LARGE SCALE GENOMIC DNA]</scope>
    <source>
        <strain evidence="1 2">LX47W</strain>
    </source>
</reference>
<dbReference type="RefSeq" id="WP_182151240.1">
    <property type="nucleotide sequence ID" value="NZ_JACEZU010000001.1"/>
</dbReference>
<gene>
    <name evidence="1" type="ORF">H3H39_00055</name>
</gene>
<dbReference type="GO" id="GO:0009399">
    <property type="term" value="P:nitrogen fixation"/>
    <property type="evidence" value="ECO:0007669"/>
    <property type="project" value="InterPro"/>
</dbReference>
<dbReference type="Proteomes" id="UP000573499">
    <property type="component" value="Unassembled WGS sequence"/>
</dbReference>
<evidence type="ECO:0000313" key="2">
    <source>
        <dbReference type="Proteomes" id="UP000573499"/>
    </source>
</evidence>
<organism evidence="1 2">
    <name type="scientific">Rugamonas apoptosis</name>
    <dbReference type="NCBI Taxonomy" id="2758570"/>
    <lineage>
        <taxon>Bacteria</taxon>
        <taxon>Pseudomonadati</taxon>
        <taxon>Pseudomonadota</taxon>
        <taxon>Betaproteobacteria</taxon>
        <taxon>Burkholderiales</taxon>
        <taxon>Oxalobacteraceae</taxon>
        <taxon>Telluria group</taxon>
        <taxon>Rugamonas</taxon>
    </lineage>
</organism>
<dbReference type="AlphaFoldDB" id="A0A7W2F5F2"/>
<dbReference type="Pfam" id="PF04891">
    <property type="entry name" value="NifQ"/>
    <property type="match status" value="1"/>
</dbReference>
<name>A0A7W2F5F2_9BURK</name>
<comment type="caution">
    <text evidence="1">The sequence shown here is derived from an EMBL/GenBank/DDBJ whole genome shotgun (WGS) entry which is preliminary data.</text>
</comment>